<feature type="region of interest" description="Disordered" evidence="9">
    <location>
        <begin position="1288"/>
        <end position="1308"/>
    </location>
</feature>
<dbReference type="Pfam" id="PF14658">
    <property type="entry name" value="EF-hand_9"/>
    <property type="match status" value="1"/>
</dbReference>
<keyword evidence="7 10" id="KW-0472">Membrane</keyword>
<evidence type="ECO:0000256" key="5">
    <source>
        <dbReference type="ARBA" id="ARBA00022989"/>
    </source>
</evidence>
<evidence type="ECO:0000256" key="6">
    <source>
        <dbReference type="ARBA" id="ARBA00023054"/>
    </source>
</evidence>
<dbReference type="Ensembl" id="ENSCJPT00005005450.1">
    <property type="protein sequence ID" value="ENSCJPP00005003010.1"/>
    <property type="gene ID" value="ENSCJPG00005003254.1"/>
</dbReference>
<keyword evidence="4 10" id="KW-0812">Transmembrane</keyword>
<reference evidence="13" key="1">
    <citation type="submission" date="2015-11" db="EMBL/GenBank/DDBJ databases">
        <authorList>
            <consortium name="International Coturnix japonica Genome Analysis Consortium"/>
            <person name="Warren W."/>
            <person name="Burt D.W."/>
            <person name="Antin P.B."/>
            <person name="Lanford R."/>
            <person name="Gros J."/>
            <person name="Wilson R.K."/>
        </authorList>
    </citation>
    <scope>NUCLEOTIDE SEQUENCE [LARGE SCALE GENOMIC DNA]</scope>
</reference>
<evidence type="ECO:0000256" key="10">
    <source>
        <dbReference type="SAM" id="Phobius"/>
    </source>
</evidence>
<accession>A0A8C2SS81</accession>
<dbReference type="InterPro" id="IPR008677">
    <property type="entry name" value="MRVI1"/>
</dbReference>
<evidence type="ECO:0000256" key="7">
    <source>
        <dbReference type="ARBA" id="ARBA00023136"/>
    </source>
</evidence>
<feature type="domain" description="KASH5-like coiled-coil" evidence="12">
    <location>
        <begin position="349"/>
        <end position="537"/>
    </location>
</feature>
<feature type="compositionally biased region" description="Basic and acidic residues" evidence="9">
    <location>
        <begin position="1134"/>
        <end position="1150"/>
    </location>
</feature>
<dbReference type="CTD" id="4033"/>
<evidence type="ECO:0000259" key="12">
    <source>
        <dbReference type="Pfam" id="PF14662"/>
    </source>
</evidence>
<evidence type="ECO:0000313" key="13">
    <source>
        <dbReference type="Ensembl" id="ENSCJPP00005003010.1"/>
    </source>
</evidence>
<dbReference type="PANTHER" id="PTHR15352">
    <property type="entry name" value="LYMPHOID-RESTRICTED MEMBRANE PROTEIN, JAW1"/>
    <property type="match status" value="1"/>
</dbReference>
<name>A0A8C2SS81_COTJA</name>
<feature type="compositionally biased region" description="Polar residues" evidence="9">
    <location>
        <begin position="1299"/>
        <end position="1308"/>
    </location>
</feature>
<organism evidence="13 14">
    <name type="scientific">Coturnix japonica</name>
    <name type="common">Japanese quail</name>
    <name type="synonym">Coturnix coturnix japonica</name>
    <dbReference type="NCBI Taxonomy" id="93934"/>
    <lineage>
        <taxon>Eukaryota</taxon>
        <taxon>Metazoa</taxon>
        <taxon>Chordata</taxon>
        <taxon>Craniata</taxon>
        <taxon>Vertebrata</taxon>
        <taxon>Euteleostomi</taxon>
        <taxon>Archelosauria</taxon>
        <taxon>Archosauria</taxon>
        <taxon>Dinosauria</taxon>
        <taxon>Saurischia</taxon>
        <taxon>Theropoda</taxon>
        <taxon>Coelurosauria</taxon>
        <taxon>Aves</taxon>
        <taxon>Neognathae</taxon>
        <taxon>Galloanserae</taxon>
        <taxon>Galliformes</taxon>
        <taxon>Phasianidae</taxon>
        <taxon>Perdicinae</taxon>
        <taxon>Coturnix</taxon>
    </lineage>
</organism>
<keyword evidence="5 10" id="KW-1133">Transmembrane helix</keyword>
<evidence type="ECO:0000256" key="1">
    <source>
        <dbReference type="ARBA" id="ARBA00004167"/>
    </source>
</evidence>
<feature type="coiled-coil region" evidence="8">
    <location>
        <begin position="357"/>
        <end position="485"/>
    </location>
</feature>
<comment type="subcellular location">
    <subcellularLocation>
        <location evidence="2">Cytoplasm</location>
    </subcellularLocation>
    <subcellularLocation>
        <location evidence="1">Membrane</location>
        <topology evidence="1">Single-pass membrane protein</topology>
    </subcellularLocation>
</comment>
<dbReference type="Pfam" id="PF14662">
    <property type="entry name" value="KASH_CCD"/>
    <property type="match status" value="1"/>
</dbReference>
<evidence type="ECO:0000256" key="3">
    <source>
        <dbReference type="ARBA" id="ARBA00022490"/>
    </source>
</evidence>
<keyword evidence="6 8" id="KW-0175">Coiled coil</keyword>
<dbReference type="InterPro" id="IPR039508">
    <property type="entry name" value="KASH5_EF-hand-like_dom"/>
</dbReference>
<evidence type="ECO:0000256" key="8">
    <source>
        <dbReference type="SAM" id="Coils"/>
    </source>
</evidence>
<dbReference type="Proteomes" id="UP000694412">
    <property type="component" value="Chromosome 1"/>
</dbReference>
<feature type="coiled-coil region" evidence="8">
    <location>
        <begin position="697"/>
        <end position="749"/>
    </location>
</feature>
<feature type="transmembrane region" description="Helical" evidence="10">
    <location>
        <begin position="1447"/>
        <end position="1467"/>
    </location>
</feature>
<gene>
    <name evidence="13" type="primary">IRAG2</name>
</gene>
<keyword evidence="3" id="KW-0963">Cytoplasm</keyword>
<dbReference type="GeneTree" id="ENSGT00530000063722"/>
<feature type="region of interest" description="Disordered" evidence="9">
    <location>
        <begin position="1087"/>
        <end position="1150"/>
    </location>
</feature>
<evidence type="ECO:0000259" key="11">
    <source>
        <dbReference type="Pfam" id="PF14658"/>
    </source>
</evidence>
<dbReference type="GeneID" id="107316959"/>
<evidence type="ECO:0000256" key="2">
    <source>
        <dbReference type="ARBA" id="ARBA00004496"/>
    </source>
</evidence>
<protein>
    <submittedName>
        <fullName evidence="13">Lymphoid-restricted membrane protein-like</fullName>
    </submittedName>
</protein>
<feature type="compositionally biased region" description="Basic and acidic residues" evidence="9">
    <location>
        <begin position="1404"/>
        <end position="1415"/>
    </location>
</feature>
<dbReference type="KEGG" id="cjo:107316959"/>
<sequence length="1505" mass="170220">MSSERGANKRHHNPVDSICRKIKSIQMMDQVSNPALQIPKFQSRNFDSPQCNVKKNLEEILKKRTFRSRNSTSPPFFSPSSDSVFSPDLQLLPPSSRCISDCGAADATYSVIRREERISSPWLPACPMDNYSPPYFTSREENAQNQRCALANIESEDVHREQKYVTSSPHLLLFASDKKLESPAIQHPVPKRFTLSERGQKQSCGSKTDDMHNVSLICEEDILTSIFHACDIKHTGKVAVSKIVDYLRHTTSRGLEDSGLDELCNMLDPDQKDISVDLETYHAIMKEWIEDCKRKWDDSPTEERTASIEDLEFKVHRNTFEVKKTPVWMNVTSGSLEAFGGDVSKGDMETSDLITCVADLQYNNLKLQEENNKLKLTLEAVDETNNKLLAENENLCQQIKSIQHSVLKAKSLEEELEEAKNNLNLLEEKGQKIVCQNKQLEKENQSLVIKIASLQEENIRNSMDTDGLQKKILDLSKNAAELQMQVHIYESTVVNKEASLIQKEQDIKELKLTIVECSSIIETLRAEKSKLLEDMRHMQQELISNGLSFPLMSKVNGSTPEEMNSLDCELELAQSSEITKTEWTSLDETLDREVLFLLQGPEYAGEKFKAIMQNLQEEASAAEELVKTSLQWVEDPDVNVQQAWERKLVVLEQELGEKRHLWIQKLNLLEKYKESLDKDFIRMASNLRRTKTEQLHLRKELSARQREIETVKQLQEEAAGRAEALGLELQKATEQLEDASKQREDQAEAFHSACEEATSLKCKLKEAISEQQKLKDVNAALTSTCQLLQEKMEEQKRNCNTDSVGKNLPFIEEQRRHNHKLKGSQFCLPDGTFKTKYAFKTLSCENYSTVIALRGELLRERLCERLYQLCVGEESVYSLLPTSAEPVKRKQLCCLKRPWSEGSTLCTEFSRTLPSDISYWSLTPLLDALNLETSCPINFPVHSWNPPYRRSSVTCLFENCGLWHTSISDVTSVGCKWKIYSAGGYTDSDLPVSISMMDSSLTEVDCAEPSVPLGLIPSSDNLTSPQEVLASSSENTVPGCLVMEEKLPKYSCVKEEVVPTSVTMEQNNNQDAAGSVSEPDLIKKESTSMIEEHKADSIKKDLEMENEPTKEQSEVMSAVVPSRKGSSPTAGGLKGDKVKQNEPDSPSEKEVEAEFLRLSLGFKCDLFTLDKRVRLEERSRELAEENLKKEITNALKMLEALVPLCEEDNQAQEIIKKLQKSLQFLSQYAARVASRAEMLGAINQESRISKSVEVMIQHVENLKRMYAKEHAELEELKQVLLQNERSFSSLGDRDESTNKKLPNSFNFKPSPSLRRVSIATLPRSTGNAGVGVQLAQLQETGGDEWSDKFHRRSSSWGRLGARQNEKRPSLQRFISTYSWTEYEDEHPEAKNEQLELPAEMQEQLSRKESTSEKGKRPSKWNLKSACNLVSSWASHFKTSFSNANKTLWVSVSILVLLAAFTSFLTGLSLQRPADAAPVGTGDSWTSLQQLLWPYTGLQHNGPPPV</sequence>
<proteinExistence type="predicted"/>
<feature type="region of interest" description="Disordered" evidence="9">
    <location>
        <begin position="1386"/>
        <end position="1418"/>
    </location>
</feature>
<feature type="domain" description="Protein KASH5 EF-hand-like" evidence="11">
    <location>
        <begin position="225"/>
        <end position="289"/>
    </location>
</feature>
<keyword evidence="14" id="KW-1185">Reference proteome</keyword>
<reference evidence="13" key="3">
    <citation type="submission" date="2025-09" db="UniProtKB">
        <authorList>
            <consortium name="Ensembl"/>
        </authorList>
    </citation>
    <scope>IDENTIFICATION</scope>
</reference>
<evidence type="ECO:0000313" key="14">
    <source>
        <dbReference type="Proteomes" id="UP000694412"/>
    </source>
</evidence>
<feature type="compositionally biased region" description="Basic and acidic residues" evidence="9">
    <location>
        <begin position="1087"/>
        <end position="1113"/>
    </location>
</feature>
<dbReference type="PANTHER" id="PTHR15352:SF3">
    <property type="entry name" value="INOSITOL 1,4,5-TRIPHOSPHATE RECEPTOR ASSOCIATED 2"/>
    <property type="match status" value="1"/>
</dbReference>
<dbReference type="InterPro" id="IPR028168">
    <property type="entry name" value="KASH5_CC"/>
</dbReference>
<dbReference type="GO" id="GO:0005789">
    <property type="term" value="C:endoplasmic reticulum membrane"/>
    <property type="evidence" value="ECO:0007669"/>
    <property type="project" value="TreeGrafter"/>
</dbReference>
<dbReference type="Pfam" id="PF05781">
    <property type="entry name" value="MRVI1"/>
    <property type="match status" value="1"/>
</dbReference>
<evidence type="ECO:0000256" key="9">
    <source>
        <dbReference type="SAM" id="MobiDB-lite"/>
    </source>
</evidence>
<reference evidence="13" key="2">
    <citation type="submission" date="2025-08" db="UniProtKB">
        <authorList>
            <consortium name="Ensembl"/>
        </authorList>
    </citation>
    <scope>IDENTIFICATION</scope>
</reference>
<evidence type="ECO:0000256" key="4">
    <source>
        <dbReference type="ARBA" id="ARBA00022692"/>
    </source>
</evidence>
<dbReference type="OrthoDB" id="10062605at2759"/>